<reference evidence="1" key="1">
    <citation type="submission" date="2020-11" db="EMBL/GenBank/DDBJ databases">
        <authorList>
            <consortium name="DOE Joint Genome Institute"/>
            <person name="Ahrendt S."/>
            <person name="Riley R."/>
            <person name="Andreopoulos W."/>
            <person name="LaButti K."/>
            <person name="Pangilinan J."/>
            <person name="Ruiz-duenas F.J."/>
            <person name="Barrasa J.M."/>
            <person name="Sanchez-Garcia M."/>
            <person name="Camarero S."/>
            <person name="Miyauchi S."/>
            <person name="Serrano A."/>
            <person name="Linde D."/>
            <person name="Babiker R."/>
            <person name="Drula E."/>
            <person name="Ayuso-Fernandez I."/>
            <person name="Pacheco R."/>
            <person name="Padilla G."/>
            <person name="Ferreira P."/>
            <person name="Barriuso J."/>
            <person name="Kellner H."/>
            <person name="Castanera R."/>
            <person name="Alfaro M."/>
            <person name="Ramirez L."/>
            <person name="Pisabarro A.G."/>
            <person name="Kuo A."/>
            <person name="Tritt A."/>
            <person name="Lipzen A."/>
            <person name="He G."/>
            <person name="Yan M."/>
            <person name="Ng V."/>
            <person name="Cullen D."/>
            <person name="Martin F."/>
            <person name="Rosso M.-N."/>
            <person name="Henrissat B."/>
            <person name="Hibbett D."/>
            <person name="Martinez A.T."/>
            <person name="Grigoriev I.V."/>
        </authorList>
    </citation>
    <scope>NUCLEOTIDE SEQUENCE</scope>
    <source>
        <strain evidence="1">AH 44721</strain>
    </source>
</reference>
<dbReference type="Proteomes" id="UP000724874">
    <property type="component" value="Unassembled WGS sequence"/>
</dbReference>
<comment type="caution">
    <text evidence="1">The sequence shown here is derived from an EMBL/GenBank/DDBJ whole genome shotgun (WGS) entry which is preliminary data.</text>
</comment>
<sequence>MTTHVSLFPEYRLGPVPNDGVLDLCQLCYAEEYIYAFLSCHQCRRHAKSTCIFSGPVKVLQFHRESCRYSQSESPRLLFFGSLGKDFNQC</sequence>
<gene>
    <name evidence="1" type="ORF">CPB84DRAFT_374790</name>
</gene>
<dbReference type="AlphaFoldDB" id="A0A9P5NBZ5"/>
<evidence type="ECO:0000313" key="1">
    <source>
        <dbReference type="EMBL" id="KAF8877138.1"/>
    </source>
</evidence>
<proteinExistence type="predicted"/>
<evidence type="ECO:0000313" key="2">
    <source>
        <dbReference type="Proteomes" id="UP000724874"/>
    </source>
</evidence>
<keyword evidence="2" id="KW-1185">Reference proteome</keyword>
<accession>A0A9P5NBZ5</accession>
<organism evidence="1 2">
    <name type="scientific">Gymnopilus junonius</name>
    <name type="common">Spectacular rustgill mushroom</name>
    <name type="synonym">Gymnopilus spectabilis subsp. junonius</name>
    <dbReference type="NCBI Taxonomy" id="109634"/>
    <lineage>
        <taxon>Eukaryota</taxon>
        <taxon>Fungi</taxon>
        <taxon>Dikarya</taxon>
        <taxon>Basidiomycota</taxon>
        <taxon>Agaricomycotina</taxon>
        <taxon>Agaricomycetes</taxon>
        <taxon>Agaricomycetidae</taxon>
        <taxon>Agaricales</taxon>
        <taxon>Agaricineae</taxon>
        <taxon>Hymenogastraceae</taxon>
        <taxon>Gymnopilus</taxon>
    </lineage>
</organism>
<dbReference type="EMBL" id="JADNYJ010000174">
    <property type="protein sequence ID" value="KAF8877138.1"/>
    <property type="molecule type" value="Genomic_DNA"/>
</dbReference>
<name>A0A9P5NBZ5_GYMJU</name>
<protein>
    <submittedName>
        <fullName evidence="1">Uncharacterized protein</fullName>
    </submittedName>
</protein>